<gene>
    <name evidence="10" type="ORF">RHSIM_Rhsim08G0026400</name>
</gene>
<dbReference type="Proteomes" id="UP000626092">
    <property type="component" value="Unassembled WGS sequence"/>
</dbReference>
<dbReference type="InterPro" id="IPR009057">
    <property type="entry name" value="Homeodomain-like_sf"/>
</dbReference>
<dbReference type="EMBL" id="WJXA01000008">
    <property type="protein sequence ID" value="KAF7134922.1"/>
    <property type="molecule type" value="Genomic_DNA"/>
</dbReference>
<keyword evidence="4" id="KW-0804">Transcription</keyword>
<organism evidence="10 11">
    <name type="scientific">Rhododendron simsii</name>
    <name type="common">Sims's rhododendron</name>
    <dbReference type="NCBI Taxonomy" id="118357"/>
    <lineage>
        <taxon>Eukaryota</taxon>
        <taxon>Viridiplantae</taxon>
        <taxon>Streptophyta</taxon>
        <taxon>Embryophyta</taxon>
        <taxon>Tracheophyta</taxon>
        <taxon>Spermatophyta</taxon>
        <taxon>Magnoliopsida</taxon>
        <taxon>eudicotyledons</taxon>
        <taxon>Gunneridae</taxon>
        <taxon>Pentapetalae</taxon>
        <taxon>asterids</taxon>
        <taxon>Ericales</taxon>
        <taxon>Ericaceae</taxon>
        <taxon>Ericoideae</taxon>
        <taxon>Rhodoreae</taxon>
        <taxon>Rhododendron</taxon>
    </lineage>
</organism>
<feature type="domain" description="Myb-like" evidence="7">
    <location>
        <begin position="132"/>
        <end position="184"/>
    </location>
</feature>
<feature type="domain" description="SANT" evidence="8">
    <location>
        <begin position="140"/>
        <end position="188"/>
    </location>
</feature>
<keyword evidence="3" id="KW-0238">DNA-binding</keyword>
<evidence type="ECO:0000259" key="9">
    <source>
        <dbReference type="PROSITE" id="PS51294"/>
    </source>
</evidence>
<comment type="caution">
    <text evidence="10">The sequence shown here is derived from an EMBL/GenBank/DDBJ whole genome shotgun (WGS) entry which is preliminary data.</text>
</comment>
<dbReference type="Pfam" id="PF00249">
    <property type="entry name" value="Myb_DNA-binding"/>
    <property type="match status" value="1"/>
</dbReference>
<dbReference type="PROSITE" id="PS51294">
    <property type="entry name" value="HTH_MYB"/>
    <property type="match status" value="1"/>
</dbReference>
<evidence type="ECO:0000256" key="1">
    <source>
        <dbReference type="ARBA" id="ARBA00004123"/>
    </source>
</evidence>
<dbReference type="GO" id="GO:0005634">
    <property type="term" value="C:nucleus"/>
    <property type="evidence" value="ECO:0007669"/>
    <property type="project" value="UniProtKB-SubCell"/>
</dbReference>
<dbReference type="NCBIfam" id="TIGR01557">
    <property type="entry name" value="myb_SHAQKYF"/>
    <property type="match status" value="1"/>
</dbReference>
<dbReference type="InterPro" id="IPR017930">
    <property type="entry name" value="Myb_dom"/>
</dbReference>
<dbReference type="PROSITE" id="PS50090">
    <property type="entry name" value="MYB_LIKE"/>
    <property type="match status" value="1"/>
</dbReference>
<dbReference type="Gene3D" id="1.10.10.60">
    <property type="entry name" value="Homeodomain-like"/>
    <property type="match status" value="2"/>
</dbReference>
<dbReference type="PANTHER" id="PTHR44042">
    <property type="entry name" value="DUPLICATED HOMEODOMAIN-LIKE SUPERFAMILY PROTEIN-RELATED"/>
    <property type="match status" value="1"/>
</dbReference>
<sequence length="299" mass="34049">MEWSDIFAPATFASQFEVDHKYQDPAEWTFEENKVFESALAEVGIDSPAFFNHVASRVPSKSMDDIKRHYARLLQDVDMIEAGFFPMPRYVTPHDDHLDDHVENDQGGGDETRREKVGSSSKEVARKACSGNQRKRAIPWTEEEHQLFLMGLNKYGKGDWRSISRYYVVTKTPTQVASHAQKYFRRQTCTTPTDRRRPSIHDIQTVNSSFFPHPPQMNMNPIMTDELIPPQVPIPNPFGGLTPAMYNHHNNFHNNEGLMTNYGTEVGPGFPPGISTFPIASSAINQPPSEIYPYPMNYP</sequence>
<dbReference type="InterPro" id="IPR001005">
    <property type="entry name" value="SANT/Myb"/>
</dbReference>
<dbReference type="SMART" id="SM00717">
    <property type="entry name" value="SANT"/>
    <property type="match status" value="2"/>
</dbReference>
<dbReference type="AlphaFoldDB" id="A0A834GGZ9"/>
<dbReference type="FunFam" id="1.10.10.60:FF:000009">
    <property type="entry name" value="transcription factor MYB1R1"/>
    <property type="match status" value="1"/>
</dbReference>
<name>A0A834GGZ9_RHOSS</name>
<feature type="region of interest" description="Disordered" evidence="6">
    <location>
        <begin position="95"/>
        <end position="134"/>
    </location>
</feature>
<accession>A0A834GGZ9</accession>
<feature type="domain" description="HTH myb-type" evidence="9">
    <location>
        <begin position="132"/>
        <end position="188"/>
    </location>
</feature>
<keyword evidence="5" id="KW-0539">Nucleus</keyword>
<evidence type="ECO:0000259" key="8">
    <source>
        <dbReference type="PROSITE" id="PS51293"/>
    </source>
</evidence>
<evidence type="ECO:0000256" key="6">
    <source>
        <dbReference type="SAM" id="MobiDB-lite"/>
    </source>
</evidence>
<proteinExistence type="predicted"/>
<dbReference type="GO" id="GO:0048262">
    <property type="term" value="P:determination of dorsal/ventral asymmetry"/>
    <property type="evidence" value="ECO:0007669"/>
    <property type="project" value="UniProtKB-ARBA"/>
</dbReference>
<evidence type="ECO:0000256" key="2">
    <source>
        <dbReference type="ARBA" id="ARBA00023015"/>
    </source>
</evidence>
<dbReference type="CDD" id="cd00167">
    <property type="entry name" value="SANT"/>
    <property type="match status" value="2"/>
</dbReference>
<keyword evidence="11" id="KW-1185">Reference proteome</keyword>
<dbReference type="InterPro" id="IPR006447">
    <property type="entry name" value="Myb_dom_plants"/>
</dbReference>
<dbReference type="PROSITE" id="PS51293">
    <property type="entry name" value="SANT"/>
    <property type="match status" value="1"/>
</dbReference>
<feature type="compositionally biased region" description="Basic and acidic residues" evidence="6">
    <location>
        <begin position="95"/>
        <end position="117"/>
    </location>
</feature>
<reference evidence="10" key="1">
    <citation type="submission" date="2019-11" db="EMBL/GenBank/DDBJ databases">
        <authorList>
            <person name="Liu Y."/>
            <person name="Hou J."/>
            <person name="Li T.-Q."/>
            <person name="Guan C.-H."/>
            <person name="Wu X."/>
            <person name="Wu H.-Z."/>
            <person name="Ling F."/>
            <person name="Zhang R."/>
            <person name="Shi X.-G."/>
            <person name="Ren J.-P."/>
            <person name="Chen E.-F."/>
            <person name="Sun J.-M."/>
        </authorList>
    </citation>
    <scope>NUCLEOTIDE SEQUENCE</scope>
    <source>
        <strain evidence="10">Adult_tree_wgs_1</strain>
        <tissue evidence="10">Leaves</tissue>
    </source>
</reference>
<dbReference type="InterPro" id="IPR017884">
    <property type="entry name" value="SANT_dom"/>
</dbReference>
<dbReference type="GO" id="GO:0009908">
    <property type="term" value="P:flower development"/>
    <property type="evidence" value="ECO:0007669"/>
    <property type="project" value="UniProtKB-ARBA"/>
</dbReference>
<evidence type="ECO:0000259" key="7">
    <source>
        <dbReference type="PROSITE" id="PS50090"/>
    </source>
</evidence>
<dbReference type="OrthoDB" id="118550at2759"/>
<evidence type="ECO:0000313" key="10">
    <source>
        <dbReference type="EMBL" id="KAF7134922.1"/>
    </source>
</evidence>
<evidence type="ECO:0000256" key="3">
    <source>
        <dbReference type="ARBA" id="ARBA00023125"/>
    </source>
</evidence>
<comment type="subcellular location">
    <subcellularLocation>
        <location evidence="1">Nucleus</location>
    </subcellularLocation>
</comment>
<dbReference type="PANTHER" id="PTHR44042:SF54">
    <property type="entry name" value="MYB-LIKE DNA-BINDING DOMAIN, SHAQKYF CLASS PROTEIN"/>
    <property type="match status" value="1"/>
</dbReference>
<evidence type="ECO:0000256" key="4">
    <source>
        <dbReference type="ARBA" id="ARBA00023163"/>
    </source>
</evidence>
<dbReference type="GO" id="GO:0003677">
    <property type="term" value="F:DNA binding"/>
    <property type="evidence" value="ECO:0007669"/>
    <property type="project" value="UniProtKB-KW"/>
</dbReference>
<dbReference type="SUPFAM" id="SSF46689">
    <property type="entry name" value="Homeodomain-like"/>
    <property type="match status" value="2"/>
</dbReference>
<evidence type="ECO:0000256" key="5">
    <source>
        <dbReference type="ARBA" id="ARBA00023242"/>
    </source>
</evidence>
<dbReference type="FunFam" id="1.10.10.60:FF:000154">
    <property type="entry name" value="Transcription factor SRM1"/>
    <property type="match status" value="1"/>
</dbReference>
<keyword evidence="2" id="KW-0805">Transcription regulation</keyword>
<protein>
    <submittedName>
        <fullName evidence="10">Uncharacterized protein</fullName>
    </submittedName>
</protein>
<evidence type="ECO:0000313" key="11">
    <source>
        <dbReference type="Proteomes" id="UP000626092"/>
    </source>
</evidence>